<dbReference type="Proteomes" id="UP000626109">
    <property type="component" value="Unassembled WGS sequence"/>
</dbReference>
<dbReference type="EMBL" id="CAJNNW010024634">
    <property type="protein sequence ID" value="CAE8673485.1"/>
    <property type="molecule type" value="Genomic_DNA"/>
</dbReference>
<evidence type="ECO:0000313" key="4">
    <source>
        <dbReference type="Proteomes" id="UP000626109"/>
    </source>
</evidence>
<feature type="compositionally biased region" description="Basic and acidic residues" evidence="1">
    <location>
        <begin position="565"/>
        <end position="591"/>
    </location>
</feature>
<dbReference type="SMART" id="SM00333">
    <property type="entry name" value="TUDOR"/>
    <property type="match status" value="1"/>
</dbReference>
<protein>
    <recommendedName>
        <fullName evidence="2">Tudor domain-containing protein</fullName>
    </recommendedName>
</protein>
<feature type="compositionally biased region" description="Basic and acidic residues" evidence="1">
    <location>
        <begin position="640"/>
        <end position="652"/>
    </location>
</feature>
<name>A0A813JCK5_POLGL</name>
<proteinExistence type="predicted"/>
<feature type="domain" description="Tudor" evidence="2">
    <location>
        <begin position="176"/>
        <end position="235"/>
    </location>
</feature>
<feature type="region of interest" description="Disordered" evidence="1">
    <location>
        <begin position="1097"/>
        <end position="1130"/>
    </location>
</feature>
<dbReference type="Gene3D" id="2.30.30.140">
    <property type="match status" value="1"/>
</dbReference>
<dbReference type="SUPFAM" id="SSF54160">
    <property type="entry name" value="Chromo domain-like"/>
    <property type="match status" value="1"/>
</dbReference>
<organism evidence="3 4">
    <name type="scientific">Polarella glacialis</name>
    <name type="common">Dinoflagellate</name>
    <dbReference type="NCBI Taxonomy" id="89957"/>
    <lineage>
        <taxon>Eukaryota</taxon>
        <taxon>Sar</taxon>
        <taxon>Alveolata</taxon>
        <taxon>Dinophyceae</taxon>
        <taxon>Suessiales</taxon>
        <taxon>Suessiaceae</taxon>
        <taxon>Polarella</taxon>
    </lineage>
</organism>
<feature type="compositionally biased region" description="Polar residues" evidence="1">
    <location>
        <begin position="366"/>
        <end position="376"/>
    </location>
</feature>
<accession>A0A813JCK5</accession>
<feature type="non-terminal residue" evidence="3">
    <location>
        <position position="2130"/>
    </location>
</feature>
<reference evidence="3" key="1">
    <citation type="submission" date="2021-02" db="EMBL/GenBank/DDBJ databases">
        <authorList>
            <person name="Dougan E. K."/>
            <person name="Rhodes N."/>
            <person name="Thang M."/>
            <person name="Chan C."/>
        </authorList>
    </citation>
    <scope>NUCLEOTIDE SEQUENCE</scope>
</reference>
<gene>
    <name evidence="3" type="ORF">PGLA2088_LOCUS18559</name>
</gene>
<feature type="region of interest" description="Disordered" evidence="1">
    <location>
        <begin position="810"/>
        <end position="1055"/>
    </location>
</feature>
<feature type="region of interest" description="Disordered" evidence="1">
    <location>
        <begin position="344"/>
        <end position="376"/>
    </location>
</feature>
<feature type="region of interest" description="Disordered" evidence="1">
    <location>
        <begin position="538"/>
        <end position="705"/>
    </location>
</feature>
<dbReference type="CDD" id="cd04508">
    <property type="entry name" value="Tudor_SF"/>
    <property type="match status" value="1"/>
</dbReference>
<dbReference type="InterPro" id="IPR016197">
    <property type="entry name" value="Chromo-like_dom_sf"/>
</dbReference>
<evidence type="ECO:0000313" key="3">
    <source>
        <dbReference type="EMBL" id="CAE8673485.1"/>
    </source>
</evidence>
<feature type="compositionally biased region" description="Basic and acidic residues" evidence="1">
    <location>
        <begin position="541"/>
        <end position="553"/>
    </location>
</feature>
<comment type="caution">
    <text evidence="3">The sequence shown here is derived from an EMBL/GenBank/DDBJ whole genome shotgun (WGS) entry which is preliminary data.</text>
</comment>
<feature type="compositionally biased region" description="Polar residues" evidence="1">
    <location>
        <begin position="157"/>
        <end position="170"/>
    </location>
</feature>
<feature type="compositionally biased region" description="Basic and acidic residues" evidence="1">
    <location>
        <begin position="1120"/>
        <end position="1130"/>
    </location>
</feature>
<evidence type="ECO:0000256" key="1">
    <source>
        <dbReference type="SAM" id="MobiDB-lite"/>
    </source>
</evidence>
<feature type="compositionally biased region" description="Basic and acidic residues" evidence="1">
    <location>
        <begin position="838"/>
        <end position="859"/>
    </location>
</feature>
<dbReference type="SUPFAM" id="SSF56349">
    <property type="entry name" value="DNA breaking-rejoining enzymes"/>
    <property type="match status" value="1"/>
</dbReference>
<feature type="compositionally biased region" description="Basic and acidic residues" evidence="1">
    <location>
        <begin position="344"/>
        <end position="360"/>
    </location>
</feature>
<dbReference type="InterPro" id="IPR011010">
    <property type="entry name" value="DNA_brk_join_enz"/>
</dbReference>
<feature type="region of interest" description="Disordered" evidence="1">
    <location>
        <begin position="152"/>
        <end position="176"/>
    </location>
</feature>
<evidence type="ECO:0000259" key="2">
    <source>
        <dbReference type="SMART" id="SM00333"/>
    </source>
</evidence>
<feature type="compositionally biased region" description="Gly residues" evidence="1">
    <location>
        <begin position="1014"/>
        <end position="1023"/>
    </location>
</feature>
<dbReference type="GO" id="GO:0003677">
    <property type="term" value="F:DNA binding"/>
    <property type="evidence" value="ECO:0007669"/>
    <property type="project" value="InterPro"/>
</dbReference>
<feature type="compositionally biased region" description="Basic and acidic residues" evidence="1">
    <location>
        <begin position="999"/>
        <end position="1011"/>
    </location>
</feature>
<sequence length="2130" mass="233333">PESKDGRRPVITEIGWTVTPPGSSAQTVHADILCWQSKDAHPRKQGLGRFHHILWKPDRKSLCTTKIVPKAFTEGCVQDFHYDKLSQVSSNSIIIDSEVLHCGNSAPIGSWVSTCTIQVSSESGWKALQAGGRVSEDLLWYVCPIQEAAGSNKRSRSSSTDGASNSSRGTDSGPPPMFAVGSKVQVLWEDCQWYDAEVTKFRRKDKTYTVNWEHEDSSSRALPACELRERPSRAKEELVVARAKEERVVVVAKAELTGRAKEELVRGLVQDGRLLQAAWVVEQKVPPWIYFFPPPRSDQSGSLGDRAYTVTVLRRGDGDAVIVSSIVALTPPRPGCLCSRHCQEGRDLRGPGKKEKDERTMGGSKATASSTKQQTPDGIEAALATEFEVAGGEDAEWKVTIGDAGTDYGVMQYDSTGFASEAVFAETLHLHFDGSGWIHGRHRAASDSYYSHWAEEANLVGEVDVVYHLCASGGGMCCSKCSTSTKQAAVHFSKWQPCPPVGMLGLPWARQVGLQEMREKLNSQRAIHAVVAFESRGSSRGVERRGEVPRRATAEGARLRSRTPPVHDEERRARLDSRERDEGPAGRRGEADLGALGDLDGESLEESDAGADLERRVGGGSGPGGAPQAVKAEADEEEEGRERKAERRGETGRRKRRRRPKVNDELVSMAVRFKGPRGRPGADGGSDRRIAAGSEQMPRRMRRASGDRKFAFDRFTEARATKANWAPADGQAFGCQAEHLKRLGWCFEGRRWNASTGCQGSGVPAPVPDGQIPALGNWRAKLPGDHDAGHGFRHDGERGPRWLRRCSDAKAEAPGGCSGGDELAASPASRAGPWLVGRNRDRGGVGGREQGRDEGPEAARRKRPGSAQIGWRPGVHSSSWRRTPEANPFDPERGHPLDGWGPACAKGSCPALGGRDRAPRGASQKGEGKRSSGGRSRPLSFGDPLAPAVSQSRQLEGQERGPGPEARGGAREAEAETEESFGLKLERPDRKSQKKRQRAEKWREAASREDQEVGAGGESGRSGRGFWEAGCEGEAVGERKRKGKTEGPPEVEEAAAGVSDPLGDFTRAVGAELLCEAAAAQAGVAVWRTVMVEPGSFGKPAQSGMRPGRGLQSNASTDRGSQDRPGGRQRDLLPFPLPIWVHALFAAELDEFQRPLPRMPKRRTRREAGGGYAAEVLGLNYGWGARDWPARGSGRAGQVDCLARVEKAAGRLLAERHEGKTPRSPTADIVERLKGVRVNYTGEVTEGAEPLTLLQVESALPPVGFGGAADVLDHDILDPRRSIRSWPEGEMPRPRVHVESQKEWEDICRLMIERSVFEGIDENDVFRWKGKLVLAGAFGVRKQGPNGTRRLACGKPVLRFIISVTSSNWLFRPIAGDIPFLCGAAGWQSIRLGQDEGACGHGLIYMSCRVLPMGWLSAVGIMEHIGRALVRKAPSAGAGLPEKAEIRRGQLGPGTERLWNFYLDDLTILRRVALLEAERFKDRTDAWQELVRRVYDNRRIPWSPDKSVEGARVCERLGGLIDGDGGYLGPFVKISLGVIGLGLWLVSRRWFSRQGLRIFAGREVHCLNFKRPLFTCYTQLWPRVLFAAGFPPGGGRLRERSGERRGGADLAGLLGEGGVPRKRYPPGHWRSGRGRDFVAKSGHSSASLGVVSGEGLSLGAVRGALEPHQRAGAQSVLSVVEVEVEKQKATRNYFRAPARLTSVPWFGHRRQSSSMVLNQILKRVGALTLAAEFYPLLGYLHTSQNPADAPSRWFEKRKLKWLSHLEGVRRLDRVMKVLKEKKSDTPWNRLQQAAERRKLGKLKENLVSKGTLTRYKNSVAAFITFVKRSPAKKMTSHAKVDLAACAYLAELWENGDGKATGSYTLAGLQFLRPVLKPRMPAAWKLLGAWGKLELPARATPASPLVAFGLAGYFSSRGEFRMVLLIVLCYLIFLRHGEMSLIRRSQWKMRWPLLACTGCARANKRELLADITSARFSVLWNEAIKACGLGDWHFSPYCLRRGGATRYFQQTGFLDRCCHIGRWQDSKTARIYIEDGLAVLCRLSLDNKCEAVLCGFMLPLREWLKAVCLRLRRGDSAAERHVDPSAAALRGKLKKLSFAAVGCALRESRLGPLPTVSSGPAGGELDGSFAR</sequence>
<feature type="compositionally biased region" description="Acidic residues" evidence="1">
    <location>
        <begin position="599"/>
        <end position="611"/>
    </location>
</feature>
<dbReference type="InterPro" id="IPR002999">
    <property type="entry name" value="Tudor"/>
</dbReference>